<proteinExistence type="predicted"/>
<accession>A0A7J0E3F5</accession>
<gene>
    <name evidence="2" type="ORF">Acr_01g0008600</name>
</gene>
<comment type="caution">
    <text evidence="2">The sequence shown here is derived from an EMBL/GenBank/DDBJ whole genome shotgun (WGS) entry which is preliminary data.</text>
</comment>
<reference evidence="2 3" key="1">
    <citation type="submission" date="2019-07" db="EMBL/GenBank/DDBJ databases">
        <title>De Novo Assembly of kiwifruit Actinidia rufa.</title>
        <authorList>
            <person name="Sugita-Konishi S."/>
            <person name="Sato K."/>
            <person name="Mori E."/>
            <person name="Abe Y."/>
            <person name="Kisaki G."/>
            <person name="Hamano K."/>
            <person name="Suezawa K."/>
            <person name="Otani M."/>
            <person name="Fukuda T."/>
            <person name="Manabe T."/>
            <person name="Gomi K."/>
            <person name="Tabuchi M."/>
            <person name="Akimitsu K."/>
            <person name="Kataoka I."/>
        </authorList>
    </citation>
    <scope>NUCLEOTIDE SEQUENCE [LARGE SCALE GENOMIC DNA]</scope>
    <source>
        <strain evidence="3">cv. Fuchu</strain>
    </source>
</reference>
<protein>
    <submittedName>
        <fullName evidence="2">Uncharacterized protein</fullName>
    </submittedName>
</protein>
<dbReference type="Proteomes" id="UP000585474">
    <property type="component" value="Unassembled WGS sequence"/>
</dbReference>
<evidence type="ECO:0000313" key="2">
    <source>
        <dbReference type="EMBL" id="GFY81051.1"/>
    </source>
</evidence>
<feature type="region of interest" description="Disordered" evidence="1">
    <location>
        <begin position="1"/>
        <end position="33"/>
    </location>
</feature>
<dbReference type="EMBL" id="BJWL01000001">
    <property type="protein sequence ID" value="GFY81051.1"/>
    <property type="molecule type" value="Genomic_DNA"/>
</dbReference>
<dbReference type="AlphaFoldDB" id="A0A7J0E3F5"/>
<evidence type="ECO:0000256" key="1">
    <source>
        <dbReference type="SAM" id="MobiDB-lite"/>
    </source>
</evidence>
<evidence type="ECO:0000313" key="3">
    <source>
        <dbReference type="Proteomes" id="UP000585474"/>
    </source>
</evidence>
<organism evidence="2 3">
    <name type="scientific">Actinidia rufa</name>
    <dbReference type="NCBI Taxonomy" id="165716"/>
    <lineage>
        <taxon>Eukaryota</taxon>
        <taxon>Viridiplantae</taxon>
        <taxon>Streptophyta</taxon>
        <taxon>Embryophyta</taxon>
        <taxon>Tracheophyta</taxon>
        <taxon>Spermatophyta</taxon>
        <taxon>Magnoliopsida</taxon>
        <taxon>eudicotyledons</taxon>
        <taxon>Gunneridae</taxon>
        <taxon>Pentapetalae</taxon>
        <taxon>asterids</taxon>
        <taxon>Ericales</taxon>
        <taxon>Actinidiaceae</taxon>
        <taxon>Actinidia</taxon>
    </lineage>
</organism>
<keyword evidence="3" id="KW-1185">Reference proteome</keyword>
<feature type="region of interest" description="Disordered" evidence="1">
    <location>
        <begin position="95"/>
        <end position="122"/>
    </location>
</feature>
<name>A0A7J0E3F5_9ERIC</name>
<sequence length="122" mass="13171">MADEVTQLPSSPREDPLSPVASPFATSPLVERETNIMTQNELDLLRESHSFPSSVQIRLLEEDETITSIRPGDDWEFPSGTSRDAGVLKVLRTWGTLGNNGDNPPVGSAAPIAGDESESHNS</sequence>